<reference evidence="2" key="2">
    <citation type="journal article" date="2007" name="Science">
        <title>Draft genome sequence of the sexually transmitted pathogen Trichomonas vaginalis.</title>
        <authorList>
            <person name="Carlton J.M."/>
            <person name="Hirt R.P."/>
            <person name="Silva J.C."/>
            <person name="Delcher A.L."/>
            <person name="Schatz M."/>
            <person name="Zhao Q."/>
            <person name="Wortman J.R."/>
            <person name="Bidwell S.L."/>
            <person name="Alsmark U.C.M."/>
            <person name="Besteiro S."/>
            <person name="Sicheritz-Ponten T."/>
            <person name="Noel C.J."/>
            <person name="Dacks J.B."/>
            <person name="Foster P.G."/>
            <person name="Simillion C."/>
            <person name="Van de Peer Y."/>
            <person name="Miranda-Saavedra D."/>
            <person name="Barton G.J."/>
            <person name="Westrop G.D."/>
            <person name="Mueller S."/>
            <person name="Dessi D."/>
            <person name="Fiori P.L."/>
            <person name="Ren Q."/>
            <person name="Paulsen I."/>
            <person name="Zhang H."/>
            <person name="Bastida-Corcuera F.D."/>
            <person name="Simoes-Barbosa A."/>
            <person name="Brown M.T."/>
            <person name="Hayes R.D."/>
            <person name="Mukherjee M."/>
            <person name="Okumura C.Y."/>
            <person name="Schneider R."/>
            <person name="Smith A.J."/>
            <person name="Vanacova S."/>
            <person name="Villalvazo M."/>
            <person name="Haas B.J."/>
            <person name="Pertea M."/>
            <person name="Feldblyum T.V."/>
            <person name="Utterback T.R."/>
            <person name="Shu C.L."/>
            <person name="Osoegawa K."/>
            <person name="de Jong P.J."/>
            <person name="Hrdy I."/>
            <person name="Horvathova L."/>
            <person name="Zubacova Z."/>
            <person name="Dolezal P."/>
            <person name="Malik S.B."/>
            <person name="Logsdon J.M. Jr."/>
            <person name="Henze K."/>
            <person name="Gupta A."/>
            <person name="Wang C.C."/>
            <person name="Dunne R.L."/>
            <person name="Upcroft J.A."/>
            <person name="Upcroft P."/>
            <person name="White O."/>
            <person name="Salzberg S.L."/>
            <person name="Tang P."/>
            <person name="Chiu C.-H."/>
            <person name="Lee Y.-S."/>
            <person name="Embley T.M."/>
            <person name="Coombs G.H."/>
            <person name="Mottram J.C."/>
            <person name="Tachezy J."/>
            <person name="Fraser-Liggett C.M."/>
            <person name="Johnson P.J."/>
        </authorList>
    </citation>
    <scope>NUCLEOTIDE SEQUENCE [LARGE SCALE GENOMIC DNA]</scope>
    <source>
        <strain evidence="2">G3</strain>
    </source>
</reference>
<dbReference type="Proteomes" id="UP000001542">
    <property type="component" value="Unassembled WGS sequence"/>
</dbReference>
<evidence type="ECO:0000256" key="1">
    <source>
        <dbReference type="SAM" id="MobiDB-lite"/>
    </source>
</evidence>
<keyword evidence="3" id="KW-1185">Reference proteome</keyword>
<dbReference type="KEGG" id="tva:5468158"/>
<reference evidence="2" key="1">
    <citation type="submission" date="2006-10" db="EMBL/GenBank/DDBJ databases">
        <authorList>
            <person name="Amadeo P."/>
            <person name="Zhao Q."/>
            <person name="Wortman J."/>
            <person name="Fraser-Liggett C."/>
            <person name="Carlton J."/>
        </authorList>
    </citation>
    <scope>NUCLEOTIDE SEQUENCE</scope>
    <source>
        <strain evidence="2">G3</strain>
    </source>
</reference>
<dbReference type="InParanoid" id="A2DAU9"/>
<feature type="region of interest" description="Disordered" evidence="1">
    <location>
        <begin position="34"/>
        <end position="73"/>
    </location>
</feature>
<dbReference type="AlphaFoldDB" id="A2DAU9"/>
<name>A2DAU9_TRIV3</name>
<protein>
    <submittedName>
        <fullName evidence="2">Uncharacterized protein</fullName>
    </submittedName>
</protein>
<accession>A2DAU9</accession>
<dbReference type="VEuPathDB" id="TrichDB:TVAGG3_0812800"/>
<dbReference type="EMBL" id="DS113183">
    <property type="protein sequence ID" value="EAY22602.1"/>
    <property type="molecule type" value="Genomic_DNA"/>
</dbReference>
<evidence type="ECO:0000313" key="3">
    <source>
        <dbReference type="Proteomes" id="UP000001542"/>
    </source>
</evidence>
<organism evidence="2 3">
    <name type="scientific">Trichomonas vaginalis (strain ATCC PRA-98 / G3)</name>
    <dbReference type="NCBI Taxonomy" id="412133"/>
    <lineage>
        <taxon>Eukaryota</taxon>
        <taxon>Metamonada</taxon>
        <taxon>Parabasalia</taxon>
        <taxon>Trichomonadida</taxon>
        <taxon>Trichomonadidae</taxon>
        <taxon>Trichomonas</taxon>
    </lineage>
</organism>
<proteinExistence type="predicted"/>
<sequence length="73" mass="8222">MASMAEQLMQQRYLLLQMDQHYQKQTSTIKSRIEALQNKANPQSDAKTASKPSKSTQQKITTTKRASPGSKPK</sequence>
<dbReference type="RefSeq" id="XP_001583588.1">
    <property type="nucleotide sequence ID" value="XM_001583538.1"/>
</dbReference>
<evidence type="ECO:0000313" key="2">
    <source>
        <dbReference type="EMBL" id="EAY22602.1"/>
    </source>
</evidence>
<gene>
    <name evidence="2" type="ORF">TVAG_036270</name>
</gene>
<feature type="compositionally biased region" description="Polar residues" evidence="1">
    <location>
        <begin position="38"/>
        <end position="47"/>
    </location>
</feature>
<feature type="compositionally biased region" description="Low complexity" evidence="1">
    <location>
        <begin position="50"/>
        <end position="64"/>
    </location>
</feature>